<accession>A0A439CX27</accession>
<protein>
    <submittedName>
        <fullName evidence="2">Uncharacterized protein</fullName>
    </submittedName>
</protein>
<evidence type="ECO:0000313" key="2">
    <source>
        <dbReference type="EMBL" id="RWA06769.1"/>
    </source>
</evidence>
<dbReference type="STRING" id="363999.A0A439CX27"/>
<comment type="caution">
    <text evidence="2">The sequence shown here is derived from an EMBL/GenBank/DDBJ whole genome shotgun (WGS) entry which is preliminary data.</text>
</comment>
<name>A0A439CX27_9PEZI</name>
<feature type="compositionally biased region" description="Low complexity" evidence="1">
    <location>
        <begin position="37"/>
        <end position="67"/>
    </location>
</feature>
<keyword evidence="3" id="KW-1185">Reference proteome</keyword>
<feature type="region of interest" description="Disordered" evidence="1">
    <location>
        <begin position="1"/>
        <end position="81"/>
    </location>
</feature>
<reference evidence="2 3" key="1">
    <citation type="submission" date="2018-12" db="EMBL/GenBank/DDBJ databases">
        <title>Draft genome sequence of Xylaria grammica IHI A82.</title>
        <authorList>
            <person name="Buettner E."/>
            <person name="Kellner H."/>
        </authorList>
    </citation>
    <scope>NUCLEOTIDE SEQUENCE [LARGE SCALE GENOMIC DNA]</scope>
    <source>
        <strain evidence="2 3">IHI A82</strain>
    </source>
</reference>
<dbReference type="Proteomes" id="UP000286045">
    <property type="component" value="Unassembled WGS sequence"/>
</dbReference>
<sequence>MSHARIEEVSDSDDDVSDPSEGDIDDFRDSDILRAVPSKPAPSQAQQPSSARQPQQQQHTQQAAPQPGLQPSDIKDYQMLY</sequence>
<dbReference type="EMBL" id="RYZI01000309">
    <property type="protein sequence ID" value="RWA06769.1"/>
    <property type="molecule type" value="Genomic_DNA"/>
</dbReference>
<feature type="non-terminal residue" evidence="2">
    <location>
        <position position="81"/>
    </location>
</feature>
<evidence type="ECO:0000256" key="1">
    <source>
        <dbReference type="SAM" id="MobiDB-lite"/>
    </source>
</evidence>
<dbReference type="AlphaFoldDB" id="A0A439CX27"/>
<feature type="compositionally biased region" description="Acidic residues" evidence="1">
    <location>
        <begin position="9"/>
        <end position="24"/>
    </location>
</feature>
<proteinExistence type="predicted"/>
<gene>
    <name evidence="2" type="ORF">EKO27_g8333</name>
</gene>
<evidence type="ECO:0000313" key="3">
    <source>
        <dbReference type="Proteomes" id="UP000286045"/>
    </source>
</evidence>
<organism evidence="2 3">
    <name type="scientific">Xylaria grammica</name>
    <dbReference type="NCBI Taxonomy" id="363999"/>
    <lineage>
        <taxon>Eukaryota</taxon>
        <taxon>Fungi</taxon>
        <taxon>Dikarya</taxon>
        <taxon>Ascomycota</taxon>
        <taxon>Pezizomycotina</taxon>
        <taxon>Sordariomycetes</taxon>
        <taxon>Xylariomycetidae</taxon>
        <taxon>Xylariales</taxon>
        <taxon>Xylariaceae</taxon>
        <taxon>Xylaria</taxon>
    </lineage>
</organism>